<evidence type="ECO:0000313" key="3">
    <source>
        <dbReference type="Proteomes" id="UP000566813"/>
    </source>
</evidence>
<dbReference type="Pfam" id="PF01738">
    <property type="entry name" value="DLH"/>
    <property type="match status" value="1"/>
</dbReference>
<dbReference type="Proteomes" id="UP000566813">
    <property type="component" value="Unassembled WGS sequence"/>
</dbReference>
<dbReference type="GO" id="GO:0016787">
    <property type="term" value="F:hydrolase activity"/>
    <property type="evidence" value="ECO:0007669"/>
    <property type="project" value="UniProtKB-KW"/>
</dbReference>
<dbReference type="AlphaFoldDB" id="A0A7X1KM74"/>
<evidence type="ECO:0000259" key="1">
    <source>
        <dbReference type="Pfam" id="PF01738"/>
    </source>
</evidence>
<dbReference type="InterPro" id="IPR051049">
    <property type="entry name" value="Dienelactone_hydrolase-like"/>
</dbReference>
<evidence type="ECO:0000313" key="2">
    <source>
        <dbReference type="EMBL" id="MBC2666000.1"/>
    </source>
</evidence>
<proteinExistence type="predicted"/>
<organism evidence="2 3">
    <name type="scientific">Novosphingobium flavum</name>
    <dbReference type="NCBI Taxonomy" id="1778672"/>
    <lineage>
        <taxon>Bacteria</taxon>
        <taxon>Pseudomonadati</taxon>
        <taxon>Pseudomonadota</taxon>
        <taxon>Alphaproteobacteria</taxon>
        <taxon>Sphingomonadales</taxon>
        <taxon>Sphingomonadaceae</taxon>
        <taxon>Novosphingobium</taxon>
    </lineage>
</organism>
<dbReference type="SUPFAM" id="SSF53474">
    <property type="entry name" value="alpha/beta-Hydrolases"/>
    <property type="match status" value="1"/>
</dbReference>
<keyword evidence="2" id="KW-0378">Hydrolase</keyword>
<protein>
    <submittedName>
        <fullName evidence="2">Dienelactone hydrolase family protein</fullName>
    </submittedName>
</protein>
<dbReference type="PANTHER" id="PTHR46623:SF10">
    <property type="entry name" value="CARBOXYMETHYLENEBUTENOLIDASE HOMOLOG"/>
    <property type="match status" value="1"/>
</dbReference>
<comment type="caution">
    <text evidence="2">The sequence shown here is derived from an EMBL/GenBank/DDBJ whole genome shotgun (WGS) entry which is preliminary data.</text>
</comment>
<dbReference type="Gene3D" id="3.40.50.1820">
    <property type="entry name" value="alpha/beta hydrolase"/>
    <property type="match status" value="1"/>
</dbReference>
<dbReference type="InterPro" id="IPR002925">
    <property type="entry name" value="Dienelactn_hydro"/>
</dbReference>
<accession>A0A7X1KM74</accession>
<keyword evidence="3" id="KW-1185">Reference proteome</keyword>
<reference evidence="2 3" key="1">
    <citation type="submission" date="2020-08" db="EMBL/GenBank/DDBJ databases">
        <title>The genome sequence of type strain Novosphingobium flavum NBRC 111647.</title>
        <authorList>
            <person name="Liu Y."/>
        </authorList>
    </citation>
    <scope>NUCLEOTIDE SEQUENCE [LARGE SCALE GENOMIC DNA]</scope>
    <source>
        <strain evidence="2 3">NBRC 111647</strain>
    </source>
</reference>
<feature type="domain" description="Dienelactone hydrolase" evidence="1">
    <location>
        <begin position="17"/>
        <end position="244"/>
    </location>
</feature>
<gene>
    <name evidence="2" type="ORF">H7F51_10720</name>
</gene>
<dbReference type="EMBL" id="JACLAW010000007">
    <property type="protein sequence ID" value="MBC2666000.1"/>
    <property type="molecule type" value="Genomic_DNA"/>
</dbReference>
<name>A0A7X1KM74_9SPHN</name>
<dbReference type="PANTHER" id="PTHR46623">
    <property type="entry name" value="CARBOXYMETHYLENEBUTENOLIDASE-RELATED"/>
    <property type="match status" value="1"/>
</dbReference>
<sequence>MTMEQLTIAAAEGRCPAWIYTPESGEGPWPGVILLMDGPGIRPAVHDMAGRLAKEGFVVLLPDLFYRSGAYDPIDPKVVFTNKDLREAHREKYMAKVTPAAFKSDFPAFYAALQARADVRKGPIGVTGYCMGGRLAMIAAGSFPDVVSAVASFHGGGLANDTPSSPHRNAPMIRASVFVAGAIEDANFDDAQKARLEQALSDAGVEHRVETWPAKHGWVPTDMPVHDPVQSERHWTELPAFFHAKLG</sequence>
<dbReference type="InterPro" id="IPR029058">
    <property type="entry name" value="AB_hydrolase_fold"/>
</dbReference>